<evidence type="ECO:0000313" key="4">
    <source>
        <dbReference type="Proteomes" id="UP000319462"/>
    </source>
</evidence>
<dbReference type="GO" id="GO:0003341">
    <property type="term" value="P:cilium movement"/>
    <property type="evidence" value="ECO:0007669"/>
    <property type="project" value="InterPro"/>
</dbReference>
<dbReference type="GO" id="GO:0036158">
    <property type="term" value="P:outer dynein arm assembly"/>
    <property type="evidence" value="ECO:0007669"/>
    <property type="project" value="InterPro"/>
</dbReference>
<dbReference type="PANTHER" id="PTHR46518">
    <property type="entry name" value="COILED-COIL DOMAIN-CONTAINING PROTEIN 151"/>
    <property type="match status" value="1"/>
</dbReference>
<name>A0A3P3YZU6_LEIBR</name>
<evidence type="ECO:0000256" key="2">
    <source>
        <dbReference type="SAM" id="MobiDB-lite"/>
    </source>
</evidence>
<dbReference type="AlphaFoldDB" id="A0A3P3YZU6"/>
<evidence type="ECO:0000256" key="1">
    <source>
        <dbReference type="SAM" id="Coils"/>
    </source>
</evidence>
<feature type="region of interest" description="Disordered" evidence="2">
    <location>
        <begin position="344"/>
        <end position="368"/>
    </location>
</feature>
<feature type="compositionally biased region" description="Polar residues" evidence="2">
    <location>
        <begin position="697"/>
        <end position="712"/>
    </location>
</feature>
<evidence type="ECO:0000313" key="3">
    <source>
        <dbReference type="EMBL" id="SYZ63511.1"/>
    </source>
</evidence>
<accession>A0A3P3YZU6</accession>
<dbReference type="Proteomes" id="UP000319462">
    <property type="component" value="Chromosome 10"/>
</dbReference>
<dbReference type="PANTHER" id="PTHR46518:SF1">
    <property type="entry name" value="OUTER DYNEIN ARM-DOCKING COMPLEX SUBUNIT 3"/>
    <property type="match status" value="1"/>
</dbReference>
<proteinExistence type="predicted"/>
<protein>
    <submittedName>
        <fullName evidence="3">Hypothetical_protein</fullName>
    </submittedName>
</protein>
<reference evidence="3 4" key="1">
    <citation type="submission" date="2018-09" db="EMBL/GenBank/DDBJ databases">
        <authorList>
            <person name="Peiro R."/>
            <person name="Begona"/>
            <person name="Cbmso G."/>
            <person name="Lopez M."/>
            <person name="Gonzalez S."/>
        </authorList>
    </citation>
    <scope>NUCLEOTIDE SEQUENCE [LARGE SCALE GENOMIC DNA]</scope>
</reference>
<dbReference type="InterPro" id="IPR033192">
    <property type="entry name" value="ODAD3"/>
</dbReference>
<sequence length="801" mass="87429">MPPGRMAGSAGGGRPRPASTAVLQQSTLREVPYLYQQLSDALQQQSHLEEQRQKQIVQYRRQLRMLCDDNATLRNIIQAGERRRRDAEVAAAAGLVALTGTRTQTSGMGNGPATVTEAEVEVLLQRTNLARRRRNKVLHEINVNEAALDIEAKAQESLAEQAQMRLDPATLLTGANRSVYLRMMRLEQLIDKILCKQRIASVILANYRHHLATLSTEATQYNAQQTLLEREYADRHRDHLKLLQLHDTARVAYATAVEALQVVQKSASRMRKAKEKALQETRREVDKGIALTQQQERRAVDLQQQLEEEAQMLDAEENTKEQLERQRMNPRTALSLLRASCVSREGGTELPERNSNRGGAGQSSPGTDERVAAYEVTFRDMMRVAKVDTLDALIKVYQAEIDQQYRLQDELNCMREAQAALQQEVHQLRERAKQTKYTVGAATGLAAKGTASPLMERELQLFVQEENESLITHVGANRGHQALLMEVVERVNRLAELVANYRTDVPVPSIQRTPALAKRSSTLPLHVAVLAQKLLALAADTAGATDIGPSSTASASVKDAGHGGGVVNRYDGSSSGIAVVSSTHLVIPANNRRVSLAHEGVGGGAGGRGPGGRRGRTAADVAGISSSAARALLYPYGRAPGGSEDGAPRTLANQRRRRSSAAAGAGFIEGQEDKDDVSLATVAALPPPGGRVLDFDGTSTDTSELHSSSINDSDADGRWCSAGGDGGSPNRAAAAARSRRRSSKQPRHINMAGVHHANLQTRVRAVEDDHEDPLRREEVKHMSELIRARKKLEAKKDARRP</sequence>
<dbReference type="GO" id="GO:0036064">
    <property type="term" value="C:ciliary basal body"/>
    <property type="evidence" value="ECO:0007669"/>
    <property type="project" value="TreeGrafter"/>
</dbReference>
<gene>
    <name evidence="3" type="ORF">LBRM2904_10.1390</name>
</gene>
<feature type="region of interest" description="Disordered" evidence="2">
    <location>
        <begin position="697"/>
        <end position="747"/>
    </location>
</feature>
<dbReference type="EMBL" id="LS997609">
    <property type="protein sequence ID" value="SYZ63511.1"/>
    <property type="molecule type" value="Genomic_DNA"/>
</dbReference>
<feature type="region of interest" description="Disordered" evidence="2">
    <location>
        <begin position="598"/>
        <end position="617"/>
    </location>
</feature>
<feature type="region of interest" description="Disordered" evidence="2">
    <location>
        <begin position="1"/>
        <end position="20"/>
    </location>
</feature>
<feature type="compositionally biased region" description="Gly residues" evidence="2">
    <location>
        <begin position="600"/>
        <end position="610"/>
    </location>
</feature>
<feature type="compositionally biased region" description="Basic residues" evidence="2">
    <location>
        <begin position="737"/>
        <end position="747"/>
    </location>
</feature>
<feature type="coiled-coil region" evidence="1">
    <location>
        <begin position="292"/>
        <end position="326"/>
    </location>
</feature>
<feature type="compositionally biased region" description="Basic and acidic residues" evidence="2">
    <location>
        <begin position="346"/>
        <end position="355"/>
    </location>
</feature>
<keyword evidence="1" id="KW-0175">Coiled coil</keyword>
<organism evidence="3 4">
    <name type="scientific">Leishmania braziliensis MHOM/BR/75/M2904</name>
    <dbReference type="NCBI Taxonomy" id="420245"/>
    <lineage>
        <taxon>Eukaryota</taxon>
        <taxon>Discoba</taxon>
        <taxon>Euglenozoa</taxon>
        <taxon>Kinetoplastea</taxon>
        <taxon>Metakinetoplastina</taxon>
        <taxon>Trypanosomatida</taxon>
        <taxon>Trypanosomatidae</taxon>
        <taxon>Leishmaniinae</taxon>
        <taxon>Leishmania</taxon>
        <taxon>Leishmania braziliensis species complex</taxon>
    </lineage>
</organism>
<dbReference type="GO" id="GO:0035253">
    <property type="term" value="C:ciliary rootlet"/>
    <property type="evidence" value="ECO:0007669"/>
    <property type="project" value="TreeGrafter"/>
</dbReference>
<feature type="region of interest" description="Disordered" evidence="2">
    <location>
        <begin position="638"/>
        <end position="669"/>
    </location>
</feature>
<dbReference type="GO" id="GO:0097542">
    <property type="term" value="C:ciliary tip"/>
    <property type="evidence" value="ECO:0007669"/>
    <property type="project" value="TreeGrafter"/>
</dbReference>